<sequence length="264" mass="29067">MYDPRPGLAANGIQPIFQRSVVQILGQRIQRSVVRGQPDQVVTRFFGSGFIIHKKVQENKFLVITCRHVIEDVNNANNDEHLMVRLPGTHLDAPAYAHQYLKKPDVQVISVHVPPQTMISVNQFPCVVFSPQPAAVGTLVTLMGYYNPINLPLYLNRQGPLLAIEPSAYGGYIVGPPDHTEHDGIVVQHNCFGIRGASGGPLIRFDTHCAIGVFTGTTYGIGEAASTECVRRLLGRWLESNGVGINDTDTIQTRLDKCAELNLY</sequence>
<protein>
    <recommendedName>
        <fullName evidence="2">Peptidase S1 domain-containing protein</fullName>
    </recommendedName>
</protein>
<proteinExistence type="predicted"/>
<reference evidence="1" key="1">
    <citation type="journal article" date="2012" name="Nat. Biotechnol.">
        <title>Reference genome sequence of the model plant Setaria.</title>
        <authorList>
            <person name="Bennetzen J.L."/>
            <person name="Schmutz J."/>
            <person name="Wang H."/>
            <person name="Percifield R."/>
            <person name="Hawkins J."/>
            <person name="Pontaroli A.C."/>
            <person name="Estep M."/>
            <person name="Feng L."/>
            <person name="Vaughn J.N."/>
            <person name="Grimwood J."/>
            <person name="Jenkins J."/>
            <person name="Barry K."/>
            <person name="Lindquist E."/>
            <person name="Hellsten U."/>
            <person name="Deshpande S."/>
            <person name="Wang X."/>
            <person name="Wu X."/>
            <person name="Mitros T."/>
            <person name="Triplett J."/>
            <person name="Yang X."/>
            <person name="Ye C.Y."/>
            <person name="Mauro-Herrera M."/>
            <person name="Wang L."/>
            <person name="Li P."/>
            <person name="Sharma M."/>
            <person name="Sharma R."/>
            <person name="Ronald P.C."/>
            <person name="Panaud O."/>
            <person name="Kellogg E.A."/>
            <person name="Brutnell T.P."/>
            <person name="Doust A.N."/>
            <person name="Tuskan G.A."/>
            <person name="Rokhsar D."/>
            <person name="Devos K.M."/>
        </authorList>
    </citation>
    <scope>NUCLEOTIDE SEQUENCE [LARGE SCALE GENOMIC DNA]</scope>
    <source>
        <strain evidence="1">Yugu1</strain>
    </source>
</reference>
<dbReference type="AlphaFoldDB" id="A0A368QZZ1"/>
<dbReference type="EMBL" id="CM003532">
    <property type="protein sequence ID" value="RCV23515.1"/>
    <property type="molecule type" value="Genomic_DNA"/>
</dbReference>
<dbReference type="InterPro" id="IPR009003">
    <property type="entry name" value="Peptidase_S1_PA"/>
</dbReference>
<evidence type="ECO:0000313" key="1">
    <source>
        <dbReference type="EMBL" id="RCV23516.1"/>
    </source>
</evidence>
<name>A0A368QZZ1_SETIT</name>
<reference evidence="1" key="2">
    <citation type="submission" date="2015-07" db="EMBL/GenBank/DDBJ databases">
        <authorList>
            <person name="Noorani M."/>
        </authorList>
    </citation>
    <scope>NUCLEOTIDE SEQUENCE</scope>
    <source>
        <strain evidence="1">Yugu1</strain>
    </source>
</reference>
<dbReference type="SUPFAM" id="SSF50494">
    <property type="entry name" value="Trypsin-like serine proteases"/>
    <property type="match status" value="1"/>
</dbReference>
<dbReference type="Gene3D" id="2.40.10.120">
    <property type="match status" value="1"/>
</dbReference>
<dbReference type="Pfam" id="PF13365">
    <property type="entry name" value="Trypsin_2"/>
    <property type="match status" value="1"/>
</dbReference>
<accession>A0A368QZZ1</accession>
<gene>
    <name evidence="1" type="ORF">SETIT_5G012300v2</name>
</gene>
<dbReference type="EMBL" id="CM003532">
    <property type="protein sequence ID" value="RCV23516.1"/>
    <property type="molecule type" value="Genomic_DNA"/>
</dbReference>
<evidence type="ECO:0008006" key="2">
    <source>
        <dbReference type="Google" id="ProtNLM"/>
    </source>
</evidence>
<organism evidence="1">
    <name type="scientific">Setaria italica</name>
    <name type="common">Foxtail millet</name>
    <name type="synonym">Panicum italicum</name>
    <dbReference type="NCBI Taxonomy" id="4555"/>
    <lineage>
        <taxon>Eukaryota</taxon>
        <taxon>Viridiplantae</taxon>
        <taxon>Streptophyta</taxon>
        <taxon>Embryophyta</taxon>
        <taxon>Tracheophyta</taxon>
        <taxon>Spermatophyta</taxon>
        <taxon>Magnoliopsida</taxon>
        <taxon>Liliopsida</taxon>
        <taxon>Poales</taxon>
        <taxon>Poaceae</taxon>
        <taxon>PACMAD clade</taxon>
        <taxon>Panicoideae</taxon>
        <taxon>Panicodae</taxon>
        <taxon>Paniceae</taxon>
        <taxon>Cenchrinae</taxon>
        <taxon>Setaria</taxon>
    </lineage>
</organism>